<dbReference type="Proteomes" id="UP000283841">
    <property type="component" value="Unassembled WGS sequence"/>
</dbReference>
<keyword evidence="2" id="KW-0812">Transmembrane</keyword>
<evidence type="ECO:0000256" key="1">
    <source>
        <dbReference type="SAM" id="MobiDB-lite"/>
    </source>
</evidence>
<keyword evidence="2" id="KW-1133">Transmembrane helix</keyword>
<dbReference type="AlphaFoldDB" id="A0A443I0S7"/>
<organism evidence="4 5">
    <name type="scientific">Byssochlamys spectabilis</name>
    <name type="common">Paecilomyces variotii</name>
    <dbReference type="NCBI Taxonomy" id="264951"/>
    <lineage>
        <taxon>Eukaryota</taxon>
        <taxon>Fungi</taxon>
        <taxon>Dikarya</taxon>
        <taxon>Ascomycota</taxon>
        <taxon>Pezizomycotina</taxon>
        <taxon>Eurotiomycetes</taxon>
        <taxon>Eurotiomycetidae</taxon>
        <taxon>Eurotiales</taxon>
        <taxon>Thermoascaceae</taxon>
        <taxon>Paecilomyces</taxon>
    </lineage>
</organism>
<reference evidence="4 5" key="1">
    <citation type="journal article" date="2018" name="Front. Microbiol.">
        <title>Genomic and genetic insights into a cosmopolitan fungus, Paecilomyces variotii (Eurotiales).</title>
        <authorList>
            <person name="Urquhart A.S."/>
            <person name="Mondo S.J."/>
            <person name="Makela M.R."/>
            <person name="Hane J.K."/>
            <person name="Wiebenga A."/>
            <person name="He G."/>
            <person name="Mihaltcheva S."/>
            <person name="Pangilinan J."/>
            <person name="Lipzen A."/>
            <person name="Barry K."/>
            <person name="de Vries R.P."/>
            <person name="Grigoriev I.V."/>
            <person name="Idnurm A."/>
        </authorList>
    </citation>
    <scope>NUCLEOTIDE SEQUENCE [LARGE SCALE GENOMIC DNA]</scope>
    <source>
        <strain evidence="4 5">CBS 101075</strain>
    </source>
</reference>
<protein>
    <recommendedName>
        <fullName evidence="3">Membrane anchor Opy2 N-terminal domain-containing protein</fullName>
    </recommendedName>
</protein>
<feature type="domain" description="Membrane anchor Opy2 N-terminal" evidence="3">
    <location>
        <begin position="14"/>
        <end position="48"/>
    </location>
</feature>
<evidence type="ECO:0000313" key="5">
    <source>
        <dbReference type="Proteomes" id="UP000283841"/>
    </source>
</evidence>
<feature type="compositionally biased region" description="Low complexity" evidence="1">
    <location>
        <begin position="422"/>
        <end position="432"/>
    </location>
</feature>
<keyword evidence="5" id="KW-1185">Reference proteome</keyword>
<dbReference type="Pfam" id="PF09463">
    <property type="entry name" value="Opy2"/>
    <property type="match status" value="1"/>
</dbReference>
<feature type="compositionally biased region" description="Acidic residues" evidence="1">
    <location>
        <begin position="330"/>
        <end position="340"/>
    </location>
</feature>
<dbReference type="RefSeq" id="XP_028487317.1">
    <property type="nucleotide sequence ID" value="XM_028628785.1"/>
</dbReference>
<accession>A0A443I0S7</accession>
<dbReference type="EMBL" id="RCNU01000002">
    <property type="protein sequence ID" value="RWQ97672.1"/>
    <property type="molecule type" value="Genomic_DNA"/>
</dbReference>
<gene>
    <name evidence="4" type="ORF">C8Q69DRAFT_441856</name>
</gene>
<feature type="region of interest" description="Disordered" evidence="1">
    <location>
        <begin position="292"/>
        <end position="443"/>
    </location>
</feature>
<dbReference type="STRING" id="264951.A0A443I0S7"/>
<evidence type="ECO:0000256" key="2">
    <source>
        <dbReference type="SAM" id="Phobius"/>
    </source>
</evidence>
<comment type="caution">
    <text evidence="4">The sequence shown here is derived from an EMBL/GenBank/DDBJ whole genome shotgun (WGS) entry which is preliminary data.</text>
</comment>
<dbReference type="VEuPathDB" id="FungiDB:C8Q69DRAFT_441856"/>
<evidence type="ECO:0000259" key="3">
    <source>
        <dbReference type="Pfam" id="PF09463"/>
    </source>
</evidence>
<name>A0A443I0S7_BYSSP</name>
<evidence type="ECO:0000313" key="4">
    <source>
        <dbReference type="EMBL" id="RWQ97672.1"/>
    </source>
</evidence>
<feature type="compositionally biased region" description="Polar residues" evidence="1">
    <location>
        <begin position="311"/>
        <end position="329"/>
    </location>
</feature>
<feature type="transmembrane region" description="Helical" evidence="2">
    <location>
        <begin position="71"/>
        <end position="94"/>
    </location>
</feature>
<dbReference type="InterPro" id="IPR018571">
    <property type="entry name" value="Membrane_anchor_Opy2_N"/>
</dbReference>
<dbReference type="GeneID" id="39598062"/>
<sequence length="443" mass="46043">MSFSDAARSIFKRCVLCPTTSLSCPPCAKNEACTMIAQTCDRCAAMTCTPVDNGSSDSGSSGSGGGSNAGAIAGGVIGGIAVIAIGVFLFWWFVIRKKRKEEEAFEKNFATADNRQPMQARRSVASIASTVFTRASNVIQIAYIPGVTNRSPPDTPGTLVPPVPPLPGASADQHFFMPSDLRDSSWSGMSENERRSLAPSLARSSVATTIYRSNAIVSPVPAQQIVRTKAAMVSVKSAGSIPSQTPPRSPQPGMDAPEVPAITTAQLAKAGVVETSSSPIVARTVTAKPVNVRKVSPLKDSASSNSPQSSAKGQPESSANQPSEGGTSTFDDESSDEEDSAGPTRKSVRQSVADTSPDSPFADTHATSGSGPAINTAVSTSRNSLDGKGTHRQRSSVGSTRLLEEALTNAARDSKSERGSSHSRSSSLRNTSPFADSNEVKSS</sequence>
<feature type="region of interest" description="Disordered" evidence="1">
    <location>
        <begin position="237"/>
        <end position="258"/>
    </location>
</feature>
<feature type="compositionally biased region" description="Low complexity" evidence="1">
    <location>
        <begin position="301"/>
        <end position="310"/>
    </location>
</feature>
<proteinExistence type="predicted"/>
<feature type="compositionally biased region" description="Polar residues" evidence="1">
    <location>
        <begin position="349"/>
        <end position="358"/>
    </location>
</feature>
<keyword evidence="2" id="KW-0472">Membrane</keyword>